<dbReference type="Gene3D" id="3.30.40.10">
    <property type="entry name" value="Zinc/RING finger domain, C3HC4 (zinc finger)"/>
    <property type="match status" value="1"/>
</dbReference>
<feature type="region of interest" description="Disordered" evidence="1">
    <location>
        <begin position="441"/>
        <end position="475"/>
    </location>
</feature>
<dbReference type="OrthoDB" id="1711136at2759"/>
<accession>A0A5N5QPN4</accession>
<dbReference type="PANTHER" id="PTHR22996:SF0">
    <property type="entry name" value="RE60872P-RELATED"/>
    <property type="match status" value="1"/>
</dbReference>
<reference evidence="3 4" key="1">
    <citation type="journal article" date="2019" name="Fungal Biol. Biotechnol.">
        <title>Draft genome sequence of fastidious pathogen Ceratobasidium theobromae, which causes vascular-streak dieback in Theobroma cacao.</title>
        <authorList>
            <person name="Ali S.S."/>
            <person name="Asman A."/>
            <person name="Shao J."/>
            <person name="Firmansyah A.P."/>
            <person name="Susilo A.W."/>
            <person name="Rosmana A."/>
            <person name="McMahon P."/>
            <person name="Junaid M."/>
            <person name="Guest D."/>
            <person name="Kheng T.Y."/>
            <person name="Meinhardt L.W."/>
            <person name="Bailey B.A."/>
        </authorList>
    </citation>
    <scope>NUCLEOTIDE SEQUENCE [LARGE SCALE GENOMIC DNA]</scope>
    <source>
        <strain evidence="3 4">CT2</strain>
    </source>
</reference>
<evidence type="ECO:0000313" key="3">
    <source>
        <dbReference type="EMBL" id="KAB5593654.1"/>
    </source>
</evidence>
<dbReference type="EMBL" id="SSOP01000033">
    <property type="protein sequence ID" value="KAB5593654.1"/>
    <property type="molecule type" value="Genomic_DNA"/>
</dbReference>
<feature type="region of interest" description="Disordered" evidence="1">
    <location>
        <begin position="63"/>
        <end position="86"/>
    </location>
</feature>
<organism evidence="3 4">
    <name type="scientific">Ceratobasidium theobromae</name>
    <dbReference type="NCBI Taxonomy" id="1582974"/>
    <lineage>
        <taxon>Eukaryota</taxon>
        <taxon>Fungi</taxon>
        <taxon>Dikarya</taxon>
        <taxon>Basidiomycota</taxon>
        <taxon>Agaricomycotina</taxon>
        <taxon>Agaricomycetes</taxon>
        <taxon>Cantharellales</taxon>
        <taxon>Ceratobasidiaceae</taxon>
        <taxon>Ceratobasidium</taxon>
    </lineage>
</organism>
<feature type="compositionally biased region" description="Low complexity" evidence="1">
    <location>
        <begin position="441"/>
        <end position="461"/>
    </location>
</feature>
<dbReference type="InterPro" id="IPR013083">
    <property type="entry name" value="Znf_RING/FYVE/PHD"/>
</dbReference>
<feature type="compositionally biased region" description="Low complexity" evidence="1">
    <location>
        <begin position="573"/>
        <end position="585"/>
    </location>
</feature>
<feature type="region of interest" description="Disordered" evidence="1">
    <location>
        <begin position="362"/>
        <end position="388"/>
    </location>
</feature>
<gene>
    <name evidence="3" type="ORF">CTheo_2947</name>
</gene>
<sequence>MPNSISSWYNSQYRVWDRTRRLQIAPFLAQAEQAAGVAPTQPPNAVAIDMSNVVSEKEQLSESLFGPPIPSEAAQDAHPQATQSRDEVPQEIVNEWIEKNKQGSEPATTLQALVNLKRPSLRLTPLAPNASNTDLSSSNTKASHGLEFEYDCDAAKCRIVVTMSPNERSNADDSEKNSDPITLFETITEGGFGRMLKHEHGAILELVHHEEPKEAEPAVVEDAPAPEPVAAETAVAARSRRRISVPFHIRRRSRVPQQTAGPSLQVVDADAHNATETPKDNTPKEQGIHVTIQLDALNEAGESTTPRNSQKTLLHIVRTGQPPTDGADDTRSWVVRVLRREAMIGNHVFRLHEIYGLANASASTQPSAPTYPPAPSADADGEALPDAHAQQQTYDFAGAECVLCLSSPREVVLLPCRHLVACKECAENMITFGAGEGVSASTGAEAETTATPASPNTNQATSTAPGANPTPEPISPFQAAAVAGRRKRKAKGWFCPVCRQPYTALLRISMQPLNVKAEDASPADQAQQPTTEPEQTQSKGPLSGVVSMARGVLGRKQTGDVPPADSSTPVEQSTAANTTSSTNNT</sequence>
<comment type="caution">
    <text evidence="3">The sequence shown here is derived from an EMBL/GenBank/DDBJ whole genome shotgun (WGS) entry which is preliminary data.</text>
</comment>
<dbReference type="InterPro" id="IPR045194">
    <property type="entry name" value="MGRN1/RNF157-like"/>
</dbReference>
<dbReference type="GO" id="GO:0008270">
    <property type="term" value="F:zinc ion binding"/>
    <property type="evidence" value="ECO:0007669"/>
    <property type="project" value="UniProtKB-KW"/>
</dbReference>
<dbReference type="Proteomes" id="UP000383932">
    <property type="component" value="Unassembled WGS sequence"/>
</dbReference>
<dbReference type="AlphaFoldDB" id="A0A5N5QPN4"/>
<dbReference type="SUPFAM" id="SSF57850">
    <property type="entry name" value="RING/U-box"/>
    <property type="match status" value="1"/>
</dbReference>
<dbReference type="Pfam" id="PF13920">
    <property type="entry name" value="zf-C3HC4_3"/>
    <property type="match status" value="1"/>
</dbReference>
<feature type="compositionally biased region" description="Low complexity" evidence="1">
    <location>
        <begin position="527"/>
        <end position="537"/>
    </location>
</feature>
<dbReference type="GO" id="GO:0005737">
    <property type="term" value="C:cytoplasm"/>
    <property type="evidence" value="ECO:0007669"/>
    <property type="project" value="TreeGrafter"/>
</dbReference>
<feature type="region of interest" description="Disordered" evidence="1">
    <location>
        <begin position="517"/>
        <end position="585"/>
    </location>
</feature>
<proteinExistence type="predicted"/>
<protein>
    <recommendedName>
        <fullName evidence="2">RING-type domain-containing protein</fullName>
    </recommendedName>
</protein>
<keyword evidence="4" id="KW-1185">Reference proteome</keyword>
<dbReference type="GO" id="GO:0016567">
    <property type="term" value="P:protein ubiquitination"/>
    <property type="evidence" value="ECO:0007669"/>
    <property type="project" value="TreeGrafter"/>
</dbReference>
<name>A0A5N5QPN4_9AGAM</name>
<feature type="domain" description="RING-type" evidence="2">
    <location>
        <begin position="401"/>
        <end position="498"/>
    </location>
</feature>
<dbReference type="PANTHER" id="PTHR22996">
    <property type="entry name" value="MAHOGUNIN"/>
    <property type="match status" value="1"/>
</dbReference>
<evidence type="ECO:0000256" key="1">
    <source>
        <dbReference type="SAM" id="MobiDB-lite"/>
    </source>
</evidence>
<evidence type="ECO:0000313" key="4">
    <source>
        <dbReference type="Proteomes" id="UP000383932"/>
    </source>
</evidence>
<dbReference type="GO" id="GO:0061630">
    <property type="term" value="F:ubiquitin protein ligase activity"/>
    <property type="evidence" value="ECO:0007669"/>
    <property type="project" value="UniProtKB-EC"/>
</dbReference>
<dbReference type="SMART" id="SM00184">
    <property type="entry name" value="RING"/>
    <property type="match status" value="1"/>
</dbReference>
<dbReference type="InterPro" id="IPR001841">
    <property type="entry name" value="Znf_RING"/>
</dbReference>
<evidence type="ECO:0000259" key="2">
    <source>
        <dbReference type="SMART" id="SM00184"/>
    </source>
</evidence>